<keyword evidence="3" id="KW-1185">Reference proteome</keyword>
<sequence length="245" mass="26581">MSQIEAGRDEQMVKGASLIDPLFARTRMRHRAFVVISSVVNADSDMSDEVSSMVDDTETSSIASSSSKAGRSWQGGVVSSGADLRKKLLKSEQAKSTGRKTRAQEVASPSGSRQATPAVLDVVMVDGVEEGLSATSDTPHQTGCDPSRKYFSVPLLAIFFSVWSSAYCVLTGSRPPLFKTMSSTQEVYKIFTIDQYQGTSHTGGSQIPEFLELLKKERTHGTLTIQDQINSRQNAARLFTSDISV</sequence>
<dbReference type="STRING" id="765440.A0A0C3EN10"/>
<gene>
    <name evidence="2" type="ORF">PILCRDRAFT_92808</name>
</gene>
<evidence type="ECO:0000313" key="3">
    <source>
        <dbReference type="Proteomes" id="UP000054166"/>
    </source>
</evidence>
<dbReference type="Proteomes" id="UP000054166">
    <property type="component" value="Unassembled WGS sequence"/>
</dbReference>
<accession>A0A0C3EN10</accession>
<dbReference type="EMBL" id="KN833069">
    <property type="protein sequence ID" value="KIM73980.1"/>
    <property type="molecule type" value="Genomic_DNA"/>
</dbReference>
<dbReference type="HOGENOM" id="CLU_1133953_0_0_1"/>
<evidence type="ECO:0000256" key="1">
    <source>
        <dbReference type="SAM" id="MobiDB-lite"/>
    </source>
</evidence>
<feature type="compositionally biased region" description="Low complexity" evidence="1">
    <location>
        <begin position="49"/>
        <end position="67"/>
    </location>
</feature>
<proteinExistence type="predicted"/>
<protein>
    <submittedName>
        <fullName evidence="2">Uncharacterized protein</fullName>
    </submittedName>
</protein>
<dbReference type="InParanoid" id="A0A0C3EN10"/>
<reference evidence="3" key="2">
    <citation type="submission" date="2015-01" db="EMBL/GenBank/DDBJ databases">
        <title>Evolutionary Origins and Diversification of the Mycorrhizal Mutualists.</title>
        <authorList>
            <consortium name="DOE Joint Genome Institute"/>
            <consortium name="Mycorrhizal Genomics Consortium"/>
            <person name="Kohler A."/>
            <person name="Kuo A."/>
            <person name="Nagy L.G."/>
            <person name="Floudas D."/>
            <person name="Copeland A."/>
            <person name="Barry K.W."/>
            <person name="Cichocki N."/>
            <person name="Veneault-Fourrey C."/>
            <person name="LaButti K."/>
            <person name="Lindquist E.A."/>
            <person name="Lipzen A."/>
            <person name="Lundell T."/>
            <person name="Morin E."/>
            <person name="Murat C."/>
            <person name="Riley R."/>
            <person name="Ohm R."/>
            <person name="Sun H."/>
            <person name="Tunlid A."/>
            <person name="Henrissat B."/>
            <person name="Grigoriev I.V."/>
            <person name="Hibbett D.S."/>
            <person name="Martin F."/>
        </authorList>
    </citation>
    <scope>NUCLEOTIDE SEQUENCE [LARGE SCALE GENOMIC DNA]</scope>
    <source>
        <strain evidence="3">F 1598</strain>
    </source>
</reference>
<dbReference type="AlphaFoldDB" id="A0A0C3EN10"/>
<reference evidence="2 3" key="1">
    <citation type="submission" date="2014-04" db="EMBL/GenBank/DDBJ databases">
        <authorList>
            <consortium name="DOE Joint Genome Institute"/>
            <person name="Kuo A."/>
            <person name="Tarkka M."/>
            <person name="Buscot F."/>
            <person name="Kohler A."/>
            <person name="Nagy L.G."/>
            <person name="Floudas D."/>
            <person name="Copeland A."/>
            <person name="Barry K.W."/>
            <person name="Cichocki N."/>
            <person name="Veneault-Fourrey C."/>
            <person name="LaButti K."/>
            <person name="Lindquist E.A."/>
            <person name="Lipzen A."/>
            <person name="Lundell T."/>
            <person name="Morin E."/>
            <person name="Murat C."/>
            <person name="Sun H."/>
            <person name="Tunlid A."/>
            <person name="Henrissat B."/>
            <person name="Grigoriev I.V."/>
            <person name="Hibbett D.S."/>
            <person name="Martin F."/>
            <person name="Nordberg H.P."/>
            <person name="Cantor M.N."/>
            <person name="Hua S.X."/>
        </authorList>
    </citation>
    <scope>NUCLEOTIDE SEQUENCE [LARGE SCALE GENOMIC DNA]</scope>
    <source>
        <strain evidence="2 3">F 1598</strain>
    </source>
</reference>
<organism evidence="2 3">
    <name type="scientific">Piloderma croceum (strain F 1598)</name>
    <dbReference type="NCBI Taxonomy" id="765440"/>
    <lineage>
        <taxon>Eukaryota</taxon>
        <taxon>Fungi</taxon>
        <taxon>Dikarya</taxon>
        <taxon>Basidiomycota</taxon>
        <taxon>Agaricomycotina</taxon>
        <taxon>Agaricomycetes</taxon>
        <taxon>Agaricomycetidae</taxon>
        <taxon>Atheliales</taxon>
        <taxon>Atheliaceae</taxon>
        <taxon>Piloderma</taxon>
    </lineage>
</organism>
<feature type="region of interest" description="Disordered" evidence="1">
    <location>
        <begin position="91"/>
        <end position="114"/>
    </location>
</feature>
<feature type="region of interest" description="Disordered" evidence="1">
    <location>
        <begin position="46"/>
        <end position="78"/>
    </location>
</feature>
<evidence type="ECO:0000313" key="2">
    <source>
        <dbReference type="EMBL" id="KIM73980.1"/>
    </source>
</evidence>
<name>A0A0C3EN10_PILCF</name>